<feature type="chain" id="PRO_5040271656" evidence="4">
    <location>
        <begin position="21"/>
        <end position="498"/>
    </location>
</feature>
<dbReference type="SMART" id="SM00028">
    <property type="entry name" value="TPR"/>
    <property type="match status" value="2"/>
</dbReference>
<feature type="repeat" description="TPR" evidence="3">
    <location>
        <begin position="450"/>
        <end position="483"/>
    </location>
</feature>
<proteinExistence type="predicted"/>
<dbReference type="Pfam" id="PF07719">
    <property type="entry name" value="TPR_2"/>
    <property type="match status" value="1"/>
</dbReference>
<reference evidence="5" key="1">
    <citation type="submission" date="2021-06" db="EMBL/GenBank/DDBJ databases">
        <title>50 bacteria genomes isolated from Dapeng, Shenzhen, China.</title>
        <authorList>
            <person name="Zheng W."/>
            <person name="Yu S."/>
            <person name="Huang Y."/>
        </authorList>
    </citation>
    <scope>NUCLEOTIDE SEQUENCE</scope>
    <source>
        <strain evidence="5">DP4N28-2</strain>
    </source>
</reference>
<accession>A0A9Q3XE32</accession>
<evidence type="ECO:0000256" key="3">
    <source>
        <dbReference type="PROSITE-ProRule" id="PRU00339"/>
    </source>
</evidence>
<evidence type="ECO:0000256" key="4">
    <source>
        <dbReference type="SAM" id="SignalP"/>
    </source>
</evidence>
<dbReference type="RefSeq" id="WP_222405196.1">
    <property type="nucleotide sequence ID" value="NZ_JAHVKP010000001.1"/>
</dbReference>
<keyword evidence="4" id="KW-0732">Signal</keyword>
<dbReference type="InterPro" id="IPR011990">
    <property type="entry name" value="TPR-like_helical_dom_sf"/>
</dbReference>
<protein>
    <submittedName>
        <fullName evidence="5">Tetratricopeptide repeat protein</fullName>
    </submittedName>
</protein>
<sequence length="498" mass="53982">MKLLFAAGLTLALQGAPLLAQDRVGAEYMVMEHSGNEAASEHFLRGLALLHNFEYGRAAEAFELARLADPDFVMAYWGGAMTYNHPLWESQDREGALKVLADLGATPAERRAKAANEREAMWLDAIEALYGEGTKEERDHKYLARMRLLHEADPSDIDARAFTGLAILGTSHGGRQVPIYMQAAAVLEPGFMTHERHPGILHYLIHSYDDPVHAPLGERAAERYAQVAPDAGHAQHMVSHIFHALGDWEASEAANINADAVVDRQRIAMGREPTFCGHYNEWLAYALLQQGKDASAIVDGCRAQAQAAIARGSDKRLGFGETSSYSSIALWNGAATGEWPTPLEVEGDGFLLARFEFATARLLAGIGDEAPTREALGEMRNLAAEIESVLAVEDPLNTYAVPWMTRQIAQGEALLEIAAGRRDEGLAMLEKAAEAEAALPEVFGPPPMAMPSYELLGDALMALGRTDEAAEAFRKSLAFAPGRKISIEGLAKAQAASR</sequence>
<evidence type="ECO:0000313" key="6">
    <source>
        <dbReference type="Proteomes" id="UP000824927"/>
    </source>
</evidence>
<dbReference type="Proteomes" id="UP000824927">
    <property type="component" value="Unassembled WGS sequence"/>
</dbReference>
<dbReference type="InterPro" id="IPR013105">
    <property type="entry name" value="TPR_2"/>
</dbReference>
<dbReference type="PANTHER" id="PTHR45588">
    <property type="entry name" value="TPR DOMAIN-CONTAINING PROTEIN"/>
    <property type="match status" value="1"/>
</dbReference>
<organism evidence="5 6">
    <name type="scientific">Qipengyuania aquimaris</name>
    <dbReference type="NCBI Taxonomy" id="255984"/>
    <lineage>
        <taxon>Bacteria</taxon>
        <taxon>Pseudomonadati</taxon>
        <taxon>Pseudomonadota</taxon>
        <taxon>Alphaproteobacteria</taxon>
        <taxon>Sphingomonadales</taxon>
        <taxon>Erythrobacteraceae</taxon>
        <taxon>Qipengyuania</taxon>
    </lineage>
</organism>
<dbReference type="SUPFAM" id="SSF48452">
    <property type="entry name" value="TPR-like"/>
    <property type="match status" value="2"/>
</dbReference>
<feature type="signal peptide" evidence="4">
    <location>
        <begin position="1"/>
        <end position="20"/>
    </location>
</feature>
<dbReference type="AlphaFoldDB" id="A0A9Q3XE32"/>
<keyword evidence="1" id="KW-0677">Repeat</keyword>
<dbReference type="Gene3D" id="1.25.40.10">
    <property type="entry name" value="Tetratricopeptide repeat domain"/>
    <property type="match status" value="1"/>
</dbReference>
<comment type="caution">
    <text evidence="5">The sequence shown here is derived from an EMBL/GenBank/DDBJ whole genome shotgun (WGS) entry which is preliminary data.</text>
</comment>
<evidence type="ECO:0000256" key="2">
    <source>
        <dbReference type="ARBA" id="ARBA00022803"/>
    </source>
</evidence>
<gene>
    <name evidence="5" type="ORF">KUV31_08350</name>
</gene>
<dbReference type="PANTHER" id="PTHR45588:SF1">
    <property type="entry name" value="WW DOMAIN-CONTAINING PROTEIN"/>
    <property type="match status" value="1"/>
</dbReference>
<evidence type="ECO:0000313" key="5">
    <source>
        <dbReference type="EMBL" id="MBY6218351.1"/>
    </source>
</evidence>
<dbReference type="PROSITE" id="PS50005">
    <property type="entry name" value="TPR"/>
    <property type="match status" value="1"/>
</dbReference>
<name>A0A9Q3XE32_9SPHN</name>
<evidence type="ECO:0000256" key="1">
    <source>
        <dbReference type="ARBA" id="ARBA00022737"/>
    </source>
</evidence>
<dbReference type="InterPro" id="IPR019734">
    <property type="entry name" value="TPR_rpt"/>
</dbReference>
<dbReference type="EMBL" id="JAHVKP010000001">
    <property type="protein sequence ID" value="MBY6218351.1"/>
    <property type="molecule type" value="Genomic_DNA"/>
</dbReference>
<keyword evidence="2 3" id="KW-0802">TPR repeat</keyword>